<dbReference type="EC" id="3.5.3.13" evidence="7"/>
<dbReference type="Pfam" id="PF01979">
    <property type="entry name" value="Amidohydro_1"/>
    <property type="match status" value="1"/>
</dbReference>
<feature type="domain" description="Amidohydrolase-related" evidence="5">
    <location>
        <begin position="45"/>
        <end position="426"/>
    </location>
</feature>
<feature type="domain" description="Formimidoylglutamate deiminase N-terminal" evidence="6">
    <location>
        <begin position="1"/>
        <end position="40"/>
    </location>
</feature>
<evidence type="ECO:0000256" key="2">
    <source>
        <dbReference type="ARBA" id="ARBA00022723"/>
    </source>
</evidence>
<gene>
    <name evidence="7" type="ORF">RZ517_02200</name>
</gene>
<dbReference type="Proteomes" id="UP001364156">
    <property type="component" value="Chromosome"/>
</dbReference>
<dbReference type="PANTHER" id="PTHR11271:SF48">
    <property type="entry name" value="AMIDOHYDROLASE-RELATED DOMAIN-CONTAINING PROTEIN"/>
    <property type="match status" value="1"/>
</dbReference>
<evidence type="ECO:0000313" key="8">
    <source>
        <dbReference type="Proteomes" id="UP001364156"/>
    </source>
</evidence>
<evidence type="ECO:0000256" key="3">
    <source>
        <dbReference type="ARBA" id="ARBA00022801"/>
    </source>
</evidence>
<dbReference type="Gene3D" id="2.30.40.10">
    <property type="entry name" value="Urease, subunit C, domain 1"/>
    <property type="match status" value="1"/>
</dbReference>
<comment type="cofactor">
    <cofactor evidence="1">
        <name>Zn(2+)</name>
        <dbReference type="ChEBI" id="CHEBI:29105"/>
    </cofactor>
</comment>
<dbReference type="InterPro" id="IPR032466">
    <property type="entry name" value="Metal_Hydrolase"/>
</dbReference>
<evidence type="ECO:0000256" key="4">
    <source>
        <dbReference type="ARBA" id="ARBA00022833"/>
    </source>
</evidence>
<dbReference type="InterPro" id="IPR051607">
    <property type="entry name" value="Metallo-dep_hydrolases"/>
</dbReference>
<dbReference type="InterPro" id="IPR006680">
    <property type="entry name" value="Amidohydro-rel"/>
</dbReference>
<evidence type="ECO:0000256" key="1">
    <source>
        <dbReference type="ARBA" id="ARBA00001947"/>
    </source>
</evidence>
<evidence type="ECO:0000313" key="7">
    <source>
        <dbReference type="EMBL" id="WWR47024.1"/>
    </source>
</evidence>
<accession>A0ABZ2HLH9</accession>
<proteinExistence type="predicted"/>
<keyword evidence="4" id="KW-0862">Zinc</keyword>
<dbReference type="NCBIfam" id="NF006684">
    <property type="entry name" value="PRK09229.1-5"/>
    <property type="match status" value="1"/>
</dbReference>
<protein>
    <submittedName>
        <fullName evidence="7">Formimidoylglutamate deiminase</fullName>
        <ecNumber evidence="7">3.5.3.13</ecNumber>
    </submittedName>
</protein>
<reference evidence="7 8" key="1">
    <citation type="submission" date="2023-10" db="EMBL/GenBank/DDBJ databases">
        <title>Roseovarius strain S88 nov., isolated from a marine algae.</title>
        <authorList>
            <person name="Lee M.W."/>
            <person name="Lee J.K."/>
            <person name="Kim J.M."/>
            <person name="Choi D.G."/>
            <person name="Baek J.H."/>
            <person name="Bayburt H."/>
            <person name="Jung J.J."/>
            <person name="Han D.M."/>
            <person name="Jeon C.O."/>
        </authorList>
    </citation>
    <scope>NUCLEOTIDE SEQUENCE [LARGE SCALE GENOMIC DNA]</scope>
    <source>
        <strain evidence="7 8">S88</strain>
    </source>
</reference>
<dbReference type="InterPro" id="IPR010252">
    <property type="entry name" value="HutF"/>
</dbReference>
<dbReference type="NCBIfam" id="TIGR02022">
    <property type="entry name" value="hutF"/>
    <property type="match status" value="1"/>
</dbReference>
<sequence length="454" mass="49323">MTIVWAQQALLPDGWAKDVSVHIDAKGRIESVTPSSEPQGQRVGILLPAPVNAHSHAFQRAMAGLTERRGPDGTDSFWTWRRLMYRFLDRLTPDHVEATATLVQMEMLEAGYATNVEFHYLHHAPDGTPYARLGEMAERIAAAAEATGIGLTLLPVHYQFGGCDGRTLGSGQVRFGNDADRYALLVEDCHAIVKTLPADTALGVAPHSLRAVSREDVVRAPDLVPGGPVHMHFAEQVAEVEEVEAAYGARPVEWLLDNAELSERWCLIHCTQMQPDETTRLTKTGAVAGLCPITEASLGDGIFDGVRWMQAGGQMAVGSDSNIRISLCEELRQLEYSQRLRDRSRAALATGAHSTGRALLDAIFQGGAQAAGRQTGRIENGAWADLLVLDMDHIDLAGLDGDTALDSFVFAGSNAMVRDVWSAGRHVVQAGRHINRDRIVRAYAAATAELRDLI</sequence>
<keyword evidence="3 7" id="KW-0378">Hydrolase</keyword>
<dbReference type="SUPFAM" id="SSF51556">
    <property type="entry name" value="Metallo-dependent hydrolases"/>
    <property type="match status" value="1"/>
</dbReference>
<dbReference type="GO" id="GO:0050416">
    <property type="term" value="F:formimidoylglutamate deiminase activity"/>
    <property type="evidence" value="ECO:0007669"/>
    <property type="project" value="UniProtKB-EC"/>
</dbReference>
<dbReference type="PANTHER" id="PTHR11271">
    <property type="entry name" value="GUANINE DEAMINASE"/>
    <property type="match status" value="1"/>
</dbReference>
<evidence type="ECO:0000259" key="5">
    <source>
        <dbReference type="Pfam" id="PF01979"/>
    </source>
</evidence>
<dbReference type="SUPFAM" id="SSF51338">
    <property type="entry name" value="Composite domain of metallo-dependent hydrolases"/>
    <property type="match status" value="1"/>
</dbReference>
<organism evidence="7 8">
    <name type="scientific">Roseovarius phycicola</name>
    <dbReference type="NCBI Taxonomy" id="3080976"/>
    <lineage>
        <taxon>Bacteria</taxon>
        <taxon>Pseudomonadati</taxon>
        <taxon>Pseudomonadota</taxon>
        <taxon>Alphaproteobacteria</taxon>
        <taxon>Rhodobacterales</taxon>
        <taxon>Roseobacteraceae</taxon>
        <taxon>Roseovarius</taxon>
    </lineage>
</organism>
<dbReference type="EMBL" id="CP146069">
    <property type="protein sequence ID" value="WWR47024.1"/>
    <property type="molecule type" value="Genomic_DNA"/>
</dbReference>
<name>A0ABZ2HLH9_9RHOB</name>
<evidence type="ECO:0000259" key="6">
    <source>
        <dbReference type="Pfam" id="PF22429"/>
    </source>
</evidence>
<dbReference type="Pfam" id="PF22429">
    <property type="entry name" value="HutF_N"/>
    <property type="match status" value="1"/>
</dbReference>
<keyword evidence="2" id="KW-0479">Metal-binding</keyword>
<keyword evidence="8" id="KW-1185">Reference proteome</keyword>
<dbReference type="Gene3D" id="3.20.20.140">
    <property type="entry name" value="Metal-dependent hydrolases"/>
    <property type="match status" value="1"/>
</dbReference>
<dbReference type="InterPro" id="IPR011059">
    <property type="entry name" value="Metal-dep_hydrolase_composite"/>
</dbReference>
<dbReference type="InterPro" id="IPR055156">
    <property type="entry name" value="HutF-like_N"/>
</dbReference>
<dbReference type="RefSeq" id="WP_338549866.1">
    <property type="nucleotide sequence ID" value="NZ_CP146069.1"/>
</dbReference>